<sequence length="448" mass="51251">MNDKLKYFMIKNYKIQSVTLTSNMSNGYTQPYESLNSTAKIIRIPGQHTRSKSVDRNFWNRVFSMGQLSPNTTNPNRGKPKKRKDSTPGINQKPQDNNAVIIVNDNGLPPKPFARTSRSNSRASSFSPEPTPRSSIVRSSFSESENSAKRIDNNNINTTNHVVRDNLKRTQTTVTVHLSKKDKNNSSPDLLDISHPSRNSFESSMINSNESLSRSMNNIRLSDQFQNARTKSNRQTTTKTMSTCSSKSDLDEDIELNSLQVFRQPKYKNRNKSLRKIKQLEHLNLNKNCKELVNQLGQKVQPNVYENQNSLNLVEFINKEGFITSTRVNTPVSSKRFPKQQSNHHSIISQNDSDSNDHSYLEVEEQRQNISVSRPLTPTFQKRVSFSTFHEPIQESLSSHNKKILPGTFWGIVQVTQPLRSRTDDERRRIAKLCYHAILTGFNNYSQA</sequence>
<accession>A0A5N5SYB2</accession>
<evidence type="ECO:0000313" key="3">
    <source>
        <dbReference type="Proteomes" id="UP000326759"/>
    </source>
</evidence>
<proteinExistence type="predicted"/>
<organism evidence="2 3">
    <name type="scientific">Armadillidium nasatum</name>
    <dbReference type="NCBI Taxonomy" id="96803"/>
    <lineage>
        <taxon>Eukaryota</taxon>
        <taxon>Metazoa</taxon>
        <taxon>Ecdysozoa</taxon>
        <taxon>Arthropoda</taxon>
        <taxon>Crustacea</taxon>
        <taxon>Multicrustacea</taxon>
        <taxon>Malacostraca</taxon>
        <taxon>Eumalacostraca</taxon>
        <taxon>Peracarida</taxon>
        <taxon>Isopoda</taxon>
        <taxon>Oniscidea</taxon>
        <taxon>Crinocheta</taxon>
        <taxon>Armadillidiidae</taxon>
        <taxon>Armadillidium</taxon>
    </lineage>
</organism>
<name>A0A5N5SYB2_9CRUS</name>
<feature type="region of interest" description="Disordered" evidence="1">
    <location>
        <begin position="180"/>
        <end position="204"/>
    </location>
</feature>
<keyword evidence="3" id="KW-1185">Reference proteome</keyword>
<feature type="compositionally biased region" description="Low complexity" evidence="1">
    <location>
        <begin position="113"/>
        <end position="145"/>
    </location>
</feature>
<evidence type="ECO:0000313" key="2">
    <source>
        <dbReference type="EMBL" id="KAB7498689.1"/>
    </source>
</evidence>
<gene>
    <name evidence="2" type="ORF">Anas_09638</name>
</gene>
<dbReference type="EMBL" id="SEYY01019087">
    <property type="protein sequence ID" value="KAB7498689.1"/>
    <property type="molecule type" value="Genomic_DNA"/>
</dbReference>
<dbReference type="Proteomes" id="UP000326759">
    <property type="component" value="Unassembled WGS sequence"/>
</dbReference>
<evidence type="ECO:0000256" key="1">
    <source>
        <dbReference type="SAM" id="MobiDB-lite"/>
    </source>
</evidence>
<reference evidence="2 3" key="1">
    <citation type="journal article" date="2019" name="PLoS Biol.">
        <title>Sex chromosomes control vertical transmission of feminizing Wolbachia symbionts in an isopod.</title>
        <authorList>
            <person name="Becking T."/>
            <person name="Chebbi M.A."/>
            <person name="Giraud I."/>
            <person name="Moumen B."/>
            <person name="Laverre T."/>
            <person name="Caubet Y."/>
            <person name="Peccoud J."/>
            <person name="Gilbert C."/>
            <person name="Cordaux R."/>
        </authorList>
    </citation>
    <scope>NUCLEOTIDE SEQUENCE [LARGE SCALE GENOMIC DNA]</scope>
    <source>
        <strain evidence="2">ANa2</strain>
        <tissue evidence="2">Whole body excluding digestive tract and cuticle</tissue>
    </source>
</reference>
<feature type="compositionally biased region" description="Low complexity" evidence="1">
    <location>
        <begin position="344"/>
        <end position="353"/>
    </location>
</feature>
<protein>
    <submittedName>
        <fullName evidence="2">Uncharacterized protein</fullName>
    </submittedName>
</protein>
<dbReference type="AlphaFoldDB" id="A0A5N5SYB2"/>
<feature type="compositionally biased region" description="Basic and acidic residues" evidence="1">
    <location>
        <begin position="355"/>
        <end position="367"/>
    </location>
</feature>
<comment type="caution">
    <text evidence="2">The sequence shown here is derived from an EMBL/GenBank/DDBJ whole genome shotgun (WGS) entry which is preliminary data.</text>
</comment>
<feature type="compositionally biased region" description="Polar residues" evidence="1">
    <location>
        <begin position="88"/>
        <end position="98"/>
    </location>
</feature>
<feature type="region of interest" description="Disordered" evidence="1">
    <location>
        <begin position="65"/>
        <end position="152"/>
    </location>
</feature>
<feature type="compositionally biased region" description="Polar residues" evidence="1">
    <location>
        <begin position="66"/>
        <end position="76"/>
    </location>
</feature>
<feature type="compositionally biased region" description="Polar residues" evidence="1">
    <location>
        <begin position="331"/>
        <end position="343"/>
    </location>
</feature>
<feature type="region of interest" description="Disordered" evidence="1">
    <location>
        <begin position="331"/>
        <end position="368"/>
    </location>
</feature>